<dbReference type="InterPro" id="IPR017763">
    <property type="entry name" value="Cysteine_desulfurase_CsdE"/>
</dbReference>
<dbReference type="AlphaFoldDB" id="A0A9X2W8K8"/>
<sequence length="147" mass="16073">MTSGFLAGHPFGNTITAETLRATFVPLQQWEDKYRQLIMLGKQLPALPADLKRDDIEITGCENRVWLGHEREANGTLHFYGDSEGRIVRGLLAVLLTAIEGKTAEELRSADPLALFDELGLRNQLSASRSSGLAALAEAVRQAARGE</sequence>
<feature type="active site" description="Cysteine persulfide intermediate" evidence="2">
    <location>
        <position position="61"/>
    </location>
</feature>
<evidence type="ECO:0000259" key="3">
    <source>
        <dbReference type="Pfam" id="PF02657"/>
    </source>
</evidence>
<dbReference type="EMBL" id="JALHAP010000079">
    <property type="protein sequence ID" value="MCT4702790.1"/>
    <property type="molecule type" value="Genomic_DNA"/>
</dbReference>
<comment type="similarity">
    <text evidence="1">Belongs to the SufE family.</text>
</comment>
<evidence type="ECO:0000313" key="5">
    <source>
        <dbReference type="Proteomes" id="UP001150641"/>
    </source>
</evidence>
<proteinExistence type="inferred from homology"/>
<dbReference type="PANTHER" id="PTHR43597:SF5">
    <property type="entry name" value="SUFE-LIKE PROTEIN 2, CHLOROPLASTIC"/>
    <property type="match status" value="1"/>
</dbReference>
<evidence type="ECO:0000256" key="1">
    <source>
        <dbReference type="ARBA" id="ARBA00010282"/>
    </source>
</evidence>
<dbReference type="Pfam" id="PF02657">
    <property type="entry name" value="SufE"/>
    <property type="match status" value="1"/>
</dbReference>
<reference evidence="4" key="1">
    <citation type="submission" date="2022-03" db="EMBL/GenBank/DDBJ databases">
        <title>Proposal of a novel genus Dryocolo and two novel species.</title>
        <authorList>
            <person name="Maddock D.W."/>
            <person name="Brady C.L."/>
            <person name="Denman S."/>
            <person name="Arnold D."/>
        </authorList>
    </citation>
    <scope>NUCLEOTIDE SEQUENCE</scope>
    <source>
        <strain evidence="4">H6W4</strain>
    </source>
</reference>
<keyword evidence="4" id="KW-0808">Transferase</keyword>
<keyword evidence="5" id="KW-1185">Reference proteome</keyword>
<dbReference type="SUPFAM" id="SSF82649">
    <property type="entry name" value="SufE/NifU"/>
    <property type="match status" value="1"/>
</dbReference>
<organism evidence="4 5">
    <name type="scientific">Dryocola boscaweniae</name>
    <dbReference type="NCBI Taxonomy" id="2925397"/>
    <lineage>
        <taxon>Bacteria</taxon>
        <taxon>Pseudomonadati</taxon>
        <taxon>Pseudomonadota</taxon>
        <taxon>Gammaproteobacteria</taxon>
        <taxon>Enterobacterales</taxon>
        <taxon>Enterobacteriaceae</taxon>
        <taxon>Dryocola</taxon>
    </lineage>
</organism>
<protein>
    <submittedName>
        <fullName evidence="4">Cysteine desulfurase sulfur acceptor subunit CsdE</fullName>
        <ecNumber evidence="4">2.8.1.7</ecNumber>
    </submittedName>
</protein>
<feature type="domain" description="Fe-S metabolism associated" evidence="3">
    <location>
        <begin position="23"/>
        <end position="142"/>
    </location>
</feature>
<gene>
    <name evidence="4" type="primary">csdE</name>
    <name evidence="4" type="ORF">MUA00_13465</name>
</gene>
<dbReference type="EC" id="2.8.1.7" evidence="4"/>
<evidence type="ECO:0000256" key="2">
    <source>
        <dbReference type="PIRSR" id="PIRSR617763-1"/>
    </source>
</evidence>
<name>A0A9X2W8K8_9ENTR</name>
<dbReference type="NCBIfam" id="TIGR03391">
    <property type="entry name" value="FeS_syn_CsdE"/>
    <property type="match status" value="1"/>
</dbReference>
<dbReference type="GO" id="GO:0031071">
    <property type="term" value="F:cysteine desulfurase activity"/>
    <property type="evidence" value="ECO:0007669"/>
    <property type="project" value="UniProtKB-EC"/>
</dbReference>
<dbReference type="PANTHER" id="PTHR43597">
    <property type="entry name" value="SULFUR ACCEPTOR PROTEIN CSDE"/>
    <property type="match status" value="1"/>
</dbReference>
<dbReference type="Proteomes" id="UP001150641">
    <property type="component" value="Unassembled WGS sequence"/>
</dbReference>
<comment type="caution">
    <text evidence="4">The sequence shown here is derived from an EMBL/GenBank/DDBJ whole genome shotgun (WGS) entry which is preliminary data.</text>
</comment>
<evidence type="ECO:0000313" key="4">
    <source>
        <dbReference type="EMBL" id="MCT4702790.1"/>
    </source>
</evidence>
<dbReference type="RefSeq" id="WP_271123543.1">
    <property type="nucleotide sequence ID" value="NZ_JALHAN010000066.1"/>
</dbReference>
<dbReference type="Gene3D" id="3.90.1010.10">
    <property type="match status" value="1"/>
</dbReference>
<dbReference type="InterPro" id="IPR003808">
    <property type="entry name" value="Fe-S_metab-assoc_dom"/>
</dbReference>
<accession>A0A9X2W8K8</accession>